<keyword evidence="6 7" id="KW-0472">Membrane</keyword>
<dbReference type="InterPro" id="IPR007182">
    <property type="entry name" value="MnhB"/>
</dbReference>
<keyword evidence="4 7" id="KW-0812">Transmembrane</keyword>
<evidence type="ECO:0000256" key="4">
    <source>
        <dbReference type="ARBA" id="ARBA00022692"/>
    </source>
</evidence>
<evidence type="ECO:0000259" key="8">
    <source>
        <dbReference type="Pfam" id="PF04039"/>
    </source>
</evidence>
<name>A7HXE3_PARL1</name>
<sequence>MEHHSVLRVVSKLLIPPIILYALYVQWHGDYSPGGGFQAGVLFAVAFILYALVFGIDAMMKVLPPRVCHIFAGIGVLIYAGTGVLTMLLGDAFLGYNVLADNPADAQVWGIIAVEFGVGVCVASVMIALFVAFARHNPPLKDEDW</sequence>
<feature type="transmembrane region" description="Helical" evidence="7">
    <location>
        <begin position="36"/>
        <end position="56"/>
    </location>
</feature>
<gene>
    <name evidence="9" type="ordered locus">Plav_2969</name>
</gene>
<dbReference type="GO" id="GO:0005886">
    <property type="term" value="C:plasma membrane"/>
    <property type="evidence" value="ECO:0007669"/>
    <property type="project" value="UniProtKB-SubCell"/>
</dbReference>
<accession>A7HXE3</accession>
<dbReference type="RefSeq" id="WP_012111894.1">
    <property type="nucleotide sequence ID" value="NC_009719.1"/>
</dbReference>
<dbReference type="AlphaFoldDB" id="A7HXE3"/>
<dbReference type="eggNOG" id="COG2111">
    <property type="taxonomic scope" value="Bacteria"/>
</dbReference>
<dbReference type="OrthoDB" id="2085045at2"/>
<evidence type="ECO:0000256" key="7">
    <source>
        <dbReference type="SAM" id="Phobius"/>
    </source>
</evidence>
<proteinExistence type="inferred from homology"/>
<dbReference type="EMBL" id="CP000774">
    <property type="protein sequence ID" value="ABS64576.1"/>
    <property type="molecule type" value="Genomic_DNA"/>
</dbReference>
<dbReference type="InterPro" id="IPR050622">
    <property type="entry name" value="CPA3_antiporter_subunitB"/>
</dbReference>
<evidence type="ECO:0000256" key="6">
    <source>
        <dbReference type="ARBA" id="ARBA00023136"/>
    </source>
</evidence>
<keyword evidence="10" id="KW-1185">Reference proteome</keyword>
<dbReference type="KEGG" id="pla:Plav_2969"/>
<dbReference type="Pfam" id="PF04039">
    <property type="entry name" value="MnhB"/>
    <property type="match status" value="1"/>
</dbReference>
<evidence type="ECO:0000313" key="9">
    <source>
        <dbReference type="EMBL" id="ABS64576.1"/>
    </source>
</evidence>
<evidence type="ECO:0000256" key="1">
    <source>
        <dbReference type="ARBA" id="ARBA00004651"/>
    </source>
</evidence>
<keyword evidence="5 7" id="KW-1133">Transmembrane helix</keyword>
<reference evidence="9 10" key="1">
    <citation type="journal article" date="2011" name="Stand. Genomic Sci.">
        <title>Complete genome sequence of Parvibaculum lavamentivorans type strain (DS-1(T)).</title>
        <authorList>
            <person name="Schleheck D."/>
            <person name="Weiss M."/>
            <person name="Pitluck S."/>
            <person name="Bruce D."/>
            <person name="Land M.L."/>
            <person name="Han S."/>
            <person name="Saunders E."/>
            <person name="Tapia R."/>
            <person name="Detter C."/>
            <person name="Brettin T."/>
            <person name="Han J."/>
            <person name="Woyke T."/>
            <person name="Goodwin L."/>
            <person name="Pennacchio L."/>
            <person name="Nolan M."/>
            <person name="Cook A.M."/>
            <person name="Kjelleberg S."/>
            <person name="Thomas T."/>
        </authorList>
    </citation>
    <scope>NUCLEOTIDE SEQUENCE [LARGE SCALE GENOMIC DNA]</scope>
    <source>
        <strain evidence="10">DS-1 / DSM 13023 / NCIMB 13966</strain>
    </source>
</reference>
<protein>
    <submittedName>
        <fullName evidence="9">Na+/H+ antiporter MnhB subunit-related protein</fullName>
    </submittedName>
</protein>
<evidence type="ECO:0000256" key="3">
    <source>
        <dbReference type="ARBA" id="ARBA00022475"/>
    </source>
</evidence>
<dbReference type="NCBIfam" id="NF009162">
    <property type="entry name" value="PRK12508.1"/>
    <property type="match status" value="1"/>
</dbReference>
<evidence type="ECO:0000256" key="5">
    <source>
        <dbReference type="ARBA" id="ARBA00022989"/>
    </source>
</evidence>
<comment type="similarity">
    <text evidence="2">Belongs to the CPA3 antiporters (TC 2.A.63) subunit B family.</text>
</comment>
<dbReference type="PANTHER" id="PTHR33932">
    <property type="entry name" value="NA(+)/H(+) ANTIPORTER SUBUNIT B"/>
    <property type="match status" value="1"/>
</dbReference>
<feature type="transmembrane region" description="Helical" evidence="7">
    <location>
        <begin position="7"/>
        <end position="24"/>
    </location>
</feature>
<dbReference type="STRING" id="402881.Plav_2969"/>
<feature type="transmembrane region" description="Helical" evidence="7">
    <location>
        <begin position="68"/>
        <end position="89"/>
    </location>
</feature>
<keyword evidence="3" id="KW-1003">Cell membrane</keyword>
<dbReference type="PANTHER" id="PTHR33932:SF4">
    <property type="entry name" value="NA(+)_H(+) ANTIPORTER SUBUNIT B"/>
    <property type="match status" value="1"/>
</dbReference>
<evidence type="ECO:0000313" key="10">
    <source>
        <dbReference type="Proteomes" id="UP000006377"/>
    </source>
</evidence>
<organism evidence="9 10">
    <name type="scientific">Parvibaculum lavamentivorans (strain DS-1 / DSM 13023 / NCIMB 13966)</name>
    <dbReference type="NCBI Taxonomy" id="402881"/>
    <lineage>
        <taxon>Bacteria</taxon>
        <taxon>Pseudomonadati</taxon>
        <taxon>Pseudomonadota</taxon>
        <taxon>Alphaproteobacteria</taxon>
        <taxon>Hyphomicrobiales</taxon>
        <taxon>Parvibaculaceae</taxon>
        <taxon>Parvibaculum</taxon>
    </lineage>
</organism>
<comment type="subcellular location">
    <subcellularLocation>
        <location evidence="1">Cell membrane</location>
        <topology evidence="1">Multi-pass membrane protein</topology>
    </subcellularLocation>
</comment>
<dbReference type="Proteomes" id="UP000006377">
    <property type="component" value="Chromosome"/>
</dbReference>
<dbReference type="HOGENOM" id="CLU_101659_3_1_5"/>
<evidence type="ECO:0000256" key="2">
    <source>
        <dbReference type="ARBA" id="ARBA00009425"/>
    </source>
</evidence>
<feature type="domain" description="Na+/H+ antiporter MnhB subunit-related protein" evidence="8">
    <location>
        <begin position="6"/>
        <end position="127"/>
    </location>
</feature>
<feature type="transmembrane region" description="Helical" evidence="7">
    <location>
        <begin position="109"/>
        <end position="133"/>
    </location>
</feature>